<dbReference type="GO" id="GO:0009083">
    <property type="term" value="P:branched-chain amino acid catabolic process"/>
    <property type="evidence" value="ECO:0007669"/>
    <property type="project" value="TreeGrafter"/>
</dbReference>
<dbReference type="InterPro" id="IPR029061">
    <property type="entry name" value="THDP-binding"/>
</dbReference>
<evidence type="ECO:0000313" key="6">
    <source>
        <dbReference type="EMBL" id="GCD93711.1"/>
    </source>
</evidence>
<evidence type="ECO:0000256" key="4">
    <source>
        <dbReference type="RuleBase" id="RU365014"/>
    </source>
</evidence>
<evidence type="ECO:0000259" key="5">
    <source>
        <dbReference type="Pfam" id="PF00676"/>
    </source>
</evidence>
<dbReference type="GO" id="GO:0003863">
    <property type="term" value="F:branched-chain 2-oxo acid dehydrogenase activity"/>
    <property type="evidence" value="ECO:0007669"/>
    <property type="project" value="UniProtKB-EC"/>
</dbReference>
<dbReference type="CDD" id="cd02000">
    <property type="entry name" value="TPP_E1_PDC_ADC_BCADC"/>
    <property type="match status" value="1"/>
</dbReference>
<reference evidence="6 7" key="1">
    <citation type="submission" date="2018-12" db="EMBL/GenBank/DDBJ databases">
        <title>Draft genome sequence of Embleya hyalina NBRC 13850T.</title>
        <authorList>
            <person name="Komaki H."/>
            <person name="Hosoyama A."/>
            <person name="Kimura A."/>
            <person name="Ichikawa N."/>
            <person name="Tamura T."/>
        </authorList>
    </citation>
    <scope>NUCLEOTIDE SEQUENCE [LARGE SCALE GENOMIC DNA]</scope>
    <source>
        <strain evidence="6 7">NBRC 13850</strain>
    </source>
</reference>
<dbReference type="GO" id="GO:0000287">
    <property type="term" value="F:magnesium ion binding"/>
    <property type="evidence" value="ECO:0007669"/>
    <property type="project" value="UniProtKB-ARBA"/>
</dbReference>
<dbReference type="PANTHER" id="PTHR43380:SF1">
    <property type="entry name" value="2-OXOISOVALERATE DEHYDROGENASE SUBUNIT ALPHA, MITOCHONDRIAL"/>
    <property type="match status" value="1"/>
</dbReference>
<dbReference type="PANTHER" id="PTHR43380">
    <property type="entry name" value="2-OXOISOVALERATE DEHYDROGENASE SUBUNIT ALPHA, MITOCHONDRIAL"/>
    <property type="match status" value="1"/>
</dbReference>
<dbReference type="AlphaFoldDB" id="A0A401YGG7"/>
<dbReference type="SUPFAM" id="SSF52518">
    <property type="entry name" value="Thiamin diphosphate-binding fold (THDP-binding)"/>
    <property type="match status" value="1"/>
</dbReference>
<keyword evidence="6" id="KW-0670">Pyruvate</keyword>
<evidence type="ECO:0000256" key="3">
    <source>
        <dbReference type="ARBA" id="ARBA00023052"/>
    </source>
</evidence>
<comment type="similarity">
    <text evidence="4">Belongs to the BCKDHA family.</text>
</comment>
<evidence type="ECO:0000256" key="2">
    <source>
        <dbReference type="ARBA" id="ARBA00023002"/>
    </source>
</evidence>
<dbReference type="Gene3D" id="3.40.50.970">
    <property type="match status" value="1"/>
</dbReference>
<protein>
    <recommendedName>
        <fullName evidence="4">2-oxoisovalerate dehydrogenase subunit alpha</fullName>
        <ecNumber evidence="4">1.2.4.4</ecNumber>
    </recommendedName>
    <alternativeName>
        <fullName evidence="4">Branched-chain alpha-keto acid dehydrogenase E1 component alpha chain</fullName>
    </alternativeName>
</protein>
<keyword evidence="7" id="KW-1185">Reference proteome</keyword>
<comment type="caution">
    <text evidence="6">The sequence shown here is derived from an EMBL/GenBank/DDBJ whole genome shotgun (WGS) entry which is preliminary data.</text>
</comment>
<dbReference type="Pfam" id="PF00676">
    <property type="entry name" value="E1_dh"/>
    <property type="match status" value="1"/>
</dbReference>
<comment type="function">
    <text evidence="4">The branched-chain alpha-keto dehydrogenase complex catalyzes the overall conversion of alpha-keto acids to acyl-CoA and CO(2). It contains multiple copies of three enzymatic components: branched-chain alpha-keto acid decarboxylase (E1), lipoamide acyltransferase (E2) and lipoamide dehydrogenase (E3).</text>
</comment>
<sequence>MVLKSESEYEYATELHDDTRRSLLRHMLVARGLDEEAHRLQKQGGLILWASGQGHEAAQVGSALAVGPEATVFPTYREHAIALLRGVAPDELLAQWAGRTFCGWDPYRLRFFPYTLVLAAQTLHGVGYSIGQRLQGREDFVVVYVGDGATSEGDMSEALNLAAVESASVLFVCQNNGWAISKPAEEQMRTSVAERARGFGIESVRISGRDPETVFSACSRAAAHIRGERAPYLVEIQVGRIRGHTTTDSQEVYRTRDDIARSVAADPVTSYAARLSGLGVVDTAWLDGVEAEVREMRERLMKEYA</sequence>
<organism evidence="6 7">
    <name type="scientific">Embleya hyalina</name>
    <dbReference type="NCBI Taxonomy" id="516124"/>
    <lineage>
        <taxon>Bacteria</taxon>
        <taxon>Bacillati</taxon>
        <taxon>Actinomycetota</taxon>
        <taxon>Actinomycetes</taxon>
        <taxon>Kitasatosporales</taxon>
        <taxon>Streptomycetaceae</taxon>
        <taxon>Embleya</taxon>
    </lineage>
</organism>
<dbReference type="RefSeq" id="WP_246126488.1">
    <property type="nucleotide sequence ID" value="NZ_BIFH01000014.1"/>
</dbReference>
<gene>
    <name evidence="6" type="primary">pdhA_1</name>
    <name evidence="6" type="ORF">EHYA_01356</name>
</gene>
<keyword evidence="3 4" id="KW-0786">Thiamine pyrophosphate</keyword>
<dbReference type="Proteomes" id="UP000286931">
    <property type="component" value="Unassembled WGS sequence"/>
</dbReference>
<name>A0A401YGG7_9ACTN</name>
<dbReference type="EMBL" id="BIFH01000014">
    <property type="protein sequence ID" value="GCD93711.1"/>
    <property type="molecule type" value="Genomic_DNA"/>
</dbReference>
<dbReference type="InterPro" id="IPR050771">
    <property type="entry name" value="Alpha-ketoacid_DH_E1_comp"/>
</dbReference>
<dbReference type="EC" id="1.2.4.4" evidence="4"/>
<dbReference type="InterPro" id="IPR001017">
    <property type="entry name" value="DH_E1"/>
</dbReference>
<evidence type="ECO:0000313" key="7">
    <source>
        <dbReference type="Proteomes" id="UP000286931"/>
    </source>
</evidence>
<comment type="cofactor">
    <cofactor evidence="1 4">
        <name>thiamine diphosphate</name>
        <dbReference type="ChEBI" id="CHEBI:58937"/>
    </cofactor>
</comment>
<feature type="domain" description="Dehydrogenase E1 component" evidence="5">
    <location>
        <begin position="25"/>
        <end position="296"/>
    </location>
</feature>
<accession>A0A401YGG7</accession>
<evidence type="ECO:0000256" key="1">
    <source>
        <dbReference type="ARBA" id="ARBA00001964"/>
    </source>
</evidence>
<proteinExistence type="inferred from homology"/>
<keyword evidence="2 4" id="KW-0560">Oxidoreductase</keyword>
<comment type="catalytic activity">
    <reaction evidence="4">
        <text>N(6)-[(R)-lipoyl]-L-lysyl-[protein] + 3-methyl-2-oxobutanoate + H(+) = N(6)-[(R)-S(8)-2-methylpropanoyldihydrolipoyl]-L-lysyl-[protein] + CO2</text>
        <dbReference type="Rhea" id="RHEA:13457"/>
        <dbReference type="Rhea" id="RHEA-COMP:10474"/>
        <dbReference type="Rhea" id="RHEA-COMP:10497"/>
        <dbReference type="ChEBI" id="CHEBI:11851"/>
        <dbReference type="ChEBI" id="CHEBI:15378"/>
        <dbReference type="ChEBI" id="CHEBI:16526"/>
        <dbReference type="ChEBI" id="CHEBI:83099"/>
        <dbReference type="ChEBI" id="CHEBI:83142"/>
        <dbReference type="EC" id="1.2.4.4"/>
    </reaction>
</comment>